<evidence type="ECO:0000256" key="1">
    <source>
        <dbReference type="SAM" id="Phobius"/>
    </source>
</evidence>
<dbReference type="RefSeq" id="WP_056013763.1">
    <property type="nucleotide sequence ID" value="NZ_LLYZ01000005.1"/>
</dbReference>
<feature type="transmembrane region" description="Helical" evidence="1">
    <location>
        <begin position="9"/>
        <end position="33"/>
    </location>
</feature>
<keyword evidence="3" id="KW-1185">Reference proteome</keyword>
<organism evidence="2 3">
    <name type="scientific">Chryseobacterium aquaticum</name>
    <dbReference type="NCBI Taxonomy" id="452084"/>
    <lineage>
        <taxon>Bacteria</taxon>
        <taxon>Pseudomonadati</taxon>
        <taxon>Bacteroidota</taxon>
        <taxon>Flavobacteriia</taxon>
        <taxon>Flavobacteriales</taxon>
        <taxon>Weeksellaceae</taxon>
        <taxon>Chryseobacterium group</taxon>
        <taxon>Chryseobacterium</taxon>
    </lineage>
</organism>
<protein>
    <submittedName>
        <fullName evidence="2">Uncharacterized protein</fullName>
    </submittedName>
</protein>
<accession>A0A0Q3HSB3</accession>
<dbReference type="AlphaFoldDB" id="A0A0Q3HSB3"/>
<reference evidence="2 3" key="1">
    <citation type="submission" date="2015-10" db="EMBL/GenBank/DDBJ databases">
        <title>Chryseobacterium aquaticum genome.</title>
        <authorList>
            <person name="Newman J.D."/>
            <person name="Ferguson M.B."/>
            <person name="Miller J.R."/>
        </authorList>
    </citation>
    <scope>NUCLEOTIDE SEQUENCE [LARGE SCALE GENOMIC DNA]</scope>
    <source>
        <strain evidence="2 3">KCTC 12483</strain>
    </source>
</reference>
<keyword evidence="1" id="KW-1133">Transmembrane helix</keyword>
<sequence>MNNKYKKSWWFCLVLCPPIIFLGVTWIVMTLWNCLLPEILGVKSISFWQAMGILVLSKILFGGFHGKFGQGMRDMKEKHLQYKMEGMSDEEKEKFKEIWKQKCSGGFFNKNNE</sequence>
<evidence type="ECO:0000313" key="2">
    <source>
        <dbReference type="EMBL" id="KQK25421.1"/>
    </source>
</evidence>
<dbReference type="STRING" id="452084.AR438_07355"/>
<name>A0A0Q3HSB3_9FLAO</name>
<dbReference type="Proteomes" id="UP000051682">
    <property type="component" value="Unassembled WGS sequence"/>
</dbReference>
<feature type="transmembrane region" description="Helical" evidence="1">
    <location>
        <begin position="45"/>
        <end position="66"/>
    </location>
</feature>
<comment type="caution">
    <text evidence="2">The sequence shown here is derived from an EMBL/GenBank/DDBJ whole genome shotgun (WGS) entry which is preliminary data.</text>
</comment>
<gene>
    <name evidence="2" type="ORF">AR438_07355</name>
</gene>
<dbReference type="EMBL" id="LLYZ01000005">
    <property type="protein sequence ID" value="KQK25421.1"/>
    <property type="molecule type" value="Genomic_DNA"/>
</dbReference>
<keyword evidence="1" id="KW-0472">Membrane</keyword>
<dbReference type="OrthoDB" id="1099872at2"/>
<proteinExistence type="predicted"/>
<keyword evidence="1" id="KW-0812">Transmembrane</keyword>
<evidence type="ECO:0000313" key="3">
    <source>
        <dbReference type="Proteomes" id="UP000051682"/>
    </source>
</evidence>